<evidence type="ECO:0000256" key="2">
    <source>
        <dbReference type="ARBA" id="ARBA00022801"/>
    </source>
</evidence>
<dbReference type="AlphaFoldDB" id="A0A8J5S6V6"/>
<dbReference type="GO" id="GO:0016787">
    <property type="term" value="F:hydrolase activity"/>
    <property type="evidence" value="ECO:0007669"/>
    <property type="project" value="UniProtKB-KW"/>
</dbReference>
<evidence type="ECO:0000313" key="8">
    <source>
        <dbReference type="EMBL" id="KAG8056635.1"/>
    </source>
</evidence>
<reference evidence="8" key="2">
    <citation type="submission" date="2021-02" db="EMBL/GenBank/DDBJ databases">
        <authorList>
            <person name="Kimball J.A."/>
            <person name="Haas M.W."/>
            <person name="Macchietto M."/>
            <person name="Kono T."/>
            <person name="Duquette J."/>
            <person name="Shao M."/>
        </authorList>
    </citation>
    <scope>NUCLEOTIDE SEQUENCE</scope>
    <source>
        <tissue evidence="8">Fresh leaf tissue</tissue>
    </source>
</reference>
<feature type="domain" description="DEAD-box RNA helicase Q" evidence="7">
    <location>
        <begin position="77"/>
        <end position="105"/>
    </location>
</feature>
<keyword evidence="3 5" id="KW-0067">ATP-binding</keyword>
<dbReference type="GO" id="GO:0003724">
    <property type="term" value="F:RNA helicase activity"/>
    <property type="evidence" value="ECO:0007669"/>
    <property type="project" value="UniProtKB-EC"/>
</dbReference>
<gene>
    <name evidence="8" type="ORF">GUJ93_ZPchr0002g23217</name>
</gene>
<comment type="catalytic activity">
    <reaction evidence="5">
        <text>ATP + H2O = ADP + phosphate + H(+)</text>
        <dbReference type="Rhea" id="RHEA:13065"/>
        <dbReference type="ChEBI" id="CHEBI:15377"/>
        <dbReference type="ChEBI" id="CHEBI:15378"/>
        <dbReference type="ChEBI" id="CHEBI:30616"/>
        <dbReference type="ChEBI" id="CHEBI:43474"/>
        <dbReference type="ChEBI" id="CHEBI:456216"/>
        <dbReference type="EC" id="3.6.4.13"/>
    </reaction>
</comment>
<keyword evidence="1 5" id="KW-0547">Nucleotide-binding</keyword>
<dbReference type="Pfam" id="PF00270">
    <property type="entry name" value="DEAD"/>
    <property type="match status" value="1"/>
</dbReference>
<dbReference type="InterPro" id="IPR014014">
    <property type="entry name" value="RNA_helicase_DEAD_Q_motif"/>
</dbReference>
<organism evidence="8 9">
    <name type="scientific">Zizania palustris</name>
    <name type="common">Northern wild rice</name>
    <dbReference type="NCBI Taxonomy" id="103762"/>
    <lineage>
        <taxon>Eukaryota</taxon>
        <taxon>Viridiplantae</taxon>
        <taxon>Streptophyta</taxon>
        <taxon>Embryophyta</taxon>
        <taxon>Tracheophyta</taxon>
        <taxon>Spermatophyta</taxon>
        <taxon>Magnoliopsida</taxon>
        <taxon>Liliopsida</taxon>
        <taxon>Poales</taxon>
        <taxon>Poaceae</taxon>
        <taxon>BOP clade</taxon>
        <taxon>Oryzoideae</taxon>
        <taxon>Oryzeae</taxon>
        <taxon>Zizaniinae</taxon>
        <taxon>Zizania</taxon>
    </lineage>
</organism>
<dbReference type="PROSITE" id="PS51195">
    <property type="entry name" value="Q_MOTIF"/>
    <property type="match status" value="1"/>
</dbReference>
<dbReference type="OrthoDB" id="10256233at2759"/>
<accession>A0A8J5S6V6</accession>
<proteinExistence type="inferred from homology"/>
<dbReference type="GO" id="GO:0005524">
    <property type="term" value="F:ATP binding"/>
    <property type="evidence" value="ECO:0007669"/>
    <property type="project" value="UniProtKB-UniRule"/>
</dbReference>
<keyword evidence="2 5" id="KW-0378">Hydrolase</keyword>
<evidence type="ECO:0000313" key="9">
    <source>
        <dbReference type="Proteomes" id="UP000729402"/>
    </source>
</evidence>
<name>A0A8J5S6V6_ZIZPA</name>
<dbReference type="InterPro" id="IPR011545">
    <property type="entry name" value="DEAD/DEAH_box_helicase_dom"/>
</dbReference>
<keyword evidence="5" id="KW-0347">Helicase</keyword>
<protein>
    <recommendedName>
        <fullName evidence="5">ATP-dependent RNA helicase</fullName>
        <ecNumber evidence="5">3.6.4.13</ecNumber>
    </recommendedName>
</protein>
<evidence type="ECO:0000256" key="5">
    <source>
        <dbReference type="RuleBase" id="RU365068"/>
    </source>
</evidence>
<dbReference type="PANTHER" id="PTHR24031">
    <property type="entry name" value="RNA HELICASE"/>
    <property type="match status" value="1"/>
</dbReference>
<dbReference type="SMART" id="SM00487">
    <property type="entry name" value="DEXDc"/>
    <property type="match status" value="1"/>
</dbReference>
<evidence type="ECO:0000256" key="3">
    <source>
        <dbReference type="ARBA" id="ARBA00022840"/>
    </source>
</evidence>
<feature type="short sequence motif" description="Q motif" evidence="4">
    <location>
        <begin position="77"/>
        <end position="105"/>
    </location>
</feature>
<comment type="similarity">
    <text evidence="5">Belongs to the DEAD box helicase family.</text>
</comment>
<comment type="caution">
    <text evidence="8">The sequence shown here is derived from an EMBL/GenBank/DDBJ whole genome shotgun (WGS) entry which is preliminary data.</text>
</comment>
<keyword evidence="9" id="KW-1185">Reference proteome</keyword>
<evidence type="ECO:0000259" key="7">
    <source>
        <dbReference type="PROSITE" id="PS51195"/>
    </source>
</evidence>
<comment type="domain">
    <text evidence="5">The Q motif is unique to and characteristic of the DEAD box family of RNA helicases and controls ATP binding and hydrolysis.</text>
</comment>
<reference evidence="8" key="1">
    <citation type="journal article" date="2021" name="bioRxiv">
        <title>Whole Genome Assembly and Annotation of Northern Wild Rice, Zizania palustris L., Supports a Whole Genome Duplication in the Zizania Genus.</title>
        <authorList>
            <person name="Haas M."/>
            <person name="Kono T."/>
            <person name="Macchietto M."/>
            <person name="Millas R."/>
            <person name="McGilp L."/>
            <person name="Shao M."/>
            <person name="Duquette J."/>
            <person name="Hirsch C.N."/>
            <person name="Kimball J."/>
        </authorList>
    </citation>
    <scope>NUCLEOTIDE SEQUENCE</scope>
    <source>
        <tissue evidence="8">Fresh leaf tissue</tissue>
    </source>
</reference>
<sequence length="245" mass="26049">MALHLRHAPLALRLASLRPLAPSPLAASRLLLFALPQNAASPWRILSRPRALATAAAEADNAGAGADGDGFFSEESTSWKSLGVSDRLASALNGAGLARPSLVQAACIPHVLTTNDVIVAAETGSGKTHGYLVPLIEKLCSESFSTEDISSQNIAQGTPNIALVLCPNVMLCEQVVRMANSLVDESGEPLKCAAAVCGPKGWPTVWPDILVATPASLLNYLFDYDPEKRRRERFLRSVKFIDLAP</sequence>
<dbReference type="InterPro" id="IPR014001">
    <property type="entry name" value="Helicase_ATP-bd"/>
</dbReference>
<evidence type="ECO:0000256" key="1">
    <source>
        <dbReference type="ARBA" id="ARBA00022741"/>
    </source>
</evidence>
<comment type="function">
    <text evidence="5">RNA helicase.</text>
</comment>
<dbReference type="Proteomes" id="UP000729402">
    <property type="component" value="Unassembled WGS sequence"/>
</dbReference>
<dbReference type="GO" id="GO:0003723">
    <property type="term" value="F:RNA binding"/>
    <property type="evidence" value="ECO:0007669"/>
    <property type="project" value="UniProtKB-UniRule"/>
</dbReference>
<feature type="domain" description="Helicase ATP-binding" evidence="6">
    <location>
        <begin position="108"/>
        <end position="245"/>
    </location>
</feature>
<keyword evidence="5" id="KW-0694">RNA-binding</keyword>
<dbReference type="EC" id="3.6.4.13" evidence="5"/>
<evidence type="ECO:0000256" key="4">
    <source>
        <dbReference type="PROSITE-ProRule" id="PRU00552"/>
    </source>
</evidence>
<dbReference type="EMBL" id="JAAALK010000287">
    <property type="protein sequence ID" value="KAG8056635.1"/>
    <property type="molecule type" value="Genomic_DNA"/>
</dbReference>
<evidence type="ECO:0000259" key="6">
    <source>
        <dbReference type="PROSITE" id="PS51192"/>
    </source>
</evidence>
<dbReference type="PROSITE" id="PS51192">
    <property type="entry name" value="HELICASE_ATP_BIND_1"/>
    <property type="match status" value="1"/>
</dbReference>